<keyword evidence="3" id="KW-1185">Reference proteome</keyword>
<name>A0A1G5V1V1_9FIRM</name>
<accession>A0A1G5V1V1</accession>
<evidence type="ECO:0000313" key="2">
    <source>
        <dbReference type="EMBL" id="SDA39861.1"/>
    </source>
</evidence>
<keyword evidence="1" id="KW-0472">Membrane</keyword>
<dbReference type="PANTHER" id="PTHR40044:SF1">
    <property type="entry name" value="INTEGRAL MEMBRANE PROTEIN"/>
    <property type="match status" value="1"/>
</dbReference>
<organism evidence="2 3">
    <name type="scientific">Allisonella histaminiformans</name>
    <dbReference type="NCBI Taxonomy" id="209880"/>
    <lineage>
        <taxon>Bacteria</taxon>
        <taxon>Bacillati</taxon>
        <taxon>Bacillota</taxon>
        <taxon>Negativicutes</taxon>
        <taxon>Veillonellales</taxon>
        <taxon>Veillonellaceae</taxon>
        <taxon>Allisonella</taxon>
    </lineage>
</organism>
<dbReference type="PANTHER" id="PTHR40044">
    <property type="entry name" value="INTEGRAL MEMBRANE PROTEIN-RELATED"/>
    <property type="match status" value="1"/>
</dbReference>
<dbReference type="AlphaFoldDB" id="A0A1G5V1V1"/>
<dbReference type="PIRSF" id="PIRSF031501">
    <property type="entry name" value="QueT"/>
    <property type="match status" value="1"/>
</dbReference>
<dbReference type="GeneID" id="87755360"/>
<feature type="transmembrane region" description="Helical" evidence="1">
    <location>
        <begin position="92"/>
        <end position="114"/>
    </location>
</feature>
<gene>
    <name evidence="2" type="ORF">SAMN02910343_00313</name>
</gene>
<dbReference type="Pfam" id="PF06177">
    <property type="entry name" value="QueT"/>
    <property type="match status" value="1"/>
</dbReference>
<keyword evidence="1" id="KW-1133">Transmembrane helix</keyword>
<dbReference type="Proteomes" id="UP000199689">
    <property type="component" value="Unassembled WGS sequence"/>
</dbReference>
<evidence type="ECO:0000256" key="1">
    <source>
        <dbReference type="SAM" id="Phobius"/>
    </source>
</evidence>
<proteinExistence type="predicted"/>
<sequence>MKNIQSLLMNAVIAAVYAVLTIGLSPISYGPIQVRLSECMVLLAFYNRKWIPGLTIGCLLANLNSPFGVTDMVVGTTATLVSLLLMRFAPNVFTASLAPVLINGIFIGLELAWLSQIGPGDSLAGVMAYIGLGEFVSVSVVGVVLFHVLLKNPVLKKYIMD</sequence>
<feature type="transmembrane region" description="Helical" evidence="1">
    <location>
        <begin position="7"/>
        <end position="27"/>
    </location>
</feature>
<feature type="transmembrane region" description="Helical" evidence="1">
    <location>
        <begin position="126"/>
        <end position="150"/>
    </location>
</feature>
<dbReference type="EMBL" id="FMXA01000004">
    <property type="protein sequence ID" value="SDA39861.1"/>
    <property type="molecule type" value="Genomic_DNA"/>
</dbReference>
<dbReference type="RefSeq" id="WP_200779804.1">
    <property type="nucleotide sequence ID" value="NZ_CAUWGZ010000007.1"/>
</dbReference>
<dbReference type="STRING" id="209880.SAMN02910343_00313"/>
<reference evidence="2 3" key="1">
    <citation type="submission" date="2016-10" db="EMBL/GenBank/DDBJ databases">
        <authorList>
            <person name="de Groot N.N."/>
        </authorList>
    </citation>
    <scope>NUCLEOTIDE SEQUENCE [LARGE SCALE GENOMIC DNA]</scope>
    <source>
        <strain evidence="2 3">DSM 15230</strain>
    </source>
</reference>
<feature type="transmembrane region" description="Helical" evidence="1">
    <location>
        <begin position="67"/>
        <end position="85"/>
    </location>
</feature>
<keyword evidence="1" id="KW-0812">Transmembrane</keyword>
<evidence type="ECO:0000313" key="3">
    <source>
        <dbReference type="Proteomes" id="UP000199689"/>
    </source>
</evidence>
<dbReference type="InterPro" id="IPR010387">
    <property type="entry name" value="QueT"/>
</dbReference>
<protein>
    <submittedName>
        <fullName evidence="2">Uncharacterized membrane protein</fullName>
    </submittedName>
</protein>